<dbReference type="NCBIfam" id="TIGR01550">
    <property type="entry name" value="DOC_P1"/>
    <property type="match status" value="1"/>
</dbReference>
<dbReference type="InterPro" id="IPR006440">
    <property type="entry name" value="Doc"/>
</dbReference>
<reference evidence="3 4" key="1">
    <citation type="journal article" date="2019" name="Int. J. Syst. Evol. Microbiol.">
        <title>The Global Catalogue of Microorganisms (GCM) 10K type strain sequencing project: providing services to taxonomists for standard genome sequencing and annotation.</title>
        <authorList>
            <consortium name="The Broad Institute Genomics Platform"/>
            <consortium name="The Broad Institute Genome Sequencing Center for Infectious Disease"/>
            <person name="Wu L."/>
            <person name="Ma J."/>
        </authorList>
    </citation>
    <scope>NUCLEOTIDE SEQUENCE [LARGE SCALE GENOMIC DNA]</scope>
    <source>
        <strain evidence="3 4">RDMS1</strain>
    </source>
</reference>
<evidence type="ECO:0000259" key="2">
    <source>
        <dbReference type="PROSITE" id="PS51459"/>
    </source>
</evidence>
<comment type="caution">
    <text evidence="3">The sequence shown here is derived from an EMBL/GenBank/DDBJ whole genome shotgun (WGS) entry which is preliminary data.</text>
</comment>
<dbReference type="Proteomes" id="UP001596417">
    <property type="component" value="Unassembled WGS sequence"/>
</dbReference>
<evidence type="ECO:0000313" key="3">
    <source>
        <dbReference type="EMBL" id="MFC7193120.1"/>
    </source>
</evidence>
<evidence type="ECO:0000256" key="1">
    <source>
        <dbReference type="SAM" id="MobiDB-lite"/>
    </source>
</evidence>
<name>A0ABD5YZ13_9EURY</name>
<dbReference type="SUPFAM" id="SSF140931">
    <property type="entry name" value="Fic-like"/>
    <property type="match status" value="1"/>
</dbReference>
<dbReference type="InterPro" id="IPR053737">
    <property type="entry name" value="Type_II_TA_Toxin"/>
</dbReference>
<dbReference type="PANTHER" id="PTHR39426">
    <property type="entry name" value="HOMOLOGY TO DEATH-ON-CURING PROTEIN OF PHAGE P1"/>
    <property type="match status" value="1"/>
</dbReference>
<dbReference type="AlphaFoldDB" id="A0ABD5YZ13"/>
<sequence>MVRIEYPTPEDIMDIHEVVVTSDTETDPGVKSPGDIEFAVDYISKGYYGKAPETIHEKTAHLMRLIAGGHPFVDGNKRTALNTVELFYRLNGYHFDYGSEVEDMLEDIARNAENVDIGRIVAYLTPTQRRTHDDARRTPANDFHHPR</sequence>
<dbReference type="Gene3D" id="1.20.120.1870">
    <property type="entry name" value="Fic/DOC protein, Fido domain"/>
    <property type="match status" value="1"/>
</dbReference>
<dbReference type="InterPro" id="IPR003812">
    <property type="entry name" value="Fido"/>
</dbReference>
<organism evidence="3 4">
    <name type="scientific">Halocatena marina</name>
    <dbReference type="NCBI Taxonomy" id="2934937"/>
    <lineage>
        <taxon>Archaea</taxon>
        <taxon>Methanobacteriati</taxon>
        <taxon>Methanobacteriota</taxon>
        <taxon>Stenosarchaea group</taxon>
        <taxon>Halobacteria</taxon>
        <taxon>Halobacteriales</taxon>
        <taxon>Natronomonadaceae</taxon>
        <taxon>Halocatena</taxon>
    </lineage>
</organism>
<accession>A0ABD5YZ13</accession>
<dbReference type="Pfam" id="PF02661">
    <property type="entry name" value="Fic"/>
    <property type="match status" value="1"/>
</dbReference>
<keyword evidence="4" id="KW-1185">Reference proteome</keyword>
<feature type="region of interest" description="Disordered" evidence="1">
    <location>
        <begin position="128"/>
        <end position="147"/>
    </location>
</feature>
<feature type="domain" description="Fido" evidence="2">
    <location>
        <begin position="7"/>
        <end position="126"/>
    </location>
</feature>
<dbReference type="InterPro" id="IPR036597">
    <property type="entry name" value="Fido-like_dom_sf"/>
</dbReference>
<feature type="compositionally biased region" description="Basic and acidic residues" evidence="1">
    <location>
        <begin position="130"/>
        <end position="147"/>
    </location>
</feature>
<proteinExistence type="predicted"/>
<dbReference type="PROSITE" id="PS51459">
    <property type="entry name" value="FIDO"/>
    <property type="match status" value="1"/>
</dbReference>
<protein>
    <submittedName>
        <fullName evidence="3">Type II toxin-antitoxin system death-on-curing family toxin</fullName>
    </submittedName>
</protein>
<dbReference type="RefSeq" id="WP_390206959.1">
    <property type="nucleotide sequence ID" value="NZ_JBHSZC010000005.1"/>
</dbReference>
<dbReference type="EMBL" id="JBHTAX010000006">
    <property type="protein sequence ID" value="MFC7193120.1"/>
    <property type="molecule type" value="Genomic_DNA"/>
</dbReference>
<dbReference type="PANTHER" id="PTHR39426:SF1">
    <property type="entry name" value="HOMOLOGY TO DEATH-ON-CURING PROTEIN OF PHAGE P1"/>
    <property type="match status" value="1"/>
</dbReference>
<evidence type="ECO:0000313" key="4">
    <source>
        <dbReference type="Proteomes" id="UP001596417"/>
    </source>
</evidence>
<gene>
    <name evidence="3" type="ORF">ACFQL7_27305</name>
</gene>